<dbReference type="AlphaFoldDB" id="A0A366KEW0"/>
<dbReference type="OrthoDB" id="3187421at2"/>
<dbReference type="Gene3D" id="3.20.20.300">
    <property type="entry name" value="Glycoside hydrolase, family 3, N-terminal domain"/>
    <property type="match status" value="1"/>
</dbReference>
<evidence type="ECO:0000256" key="6">
    <source>
        <dbReference type="ARBA" id="ARBA00074219"/>
    </source>
</evidence>
<dbReference type="EMBL" id="PDCH01000003">
    <property type="protein sequence ID" value="RBP99653.1"/>
    <property type="molecule type" value="Genomic_DNA"/>
</dbReference>
<dbReference type="InterPro" id="IPR026891">
    <property type="entry name" value="Fn3-like"/>
</dbReference>
<reference evidence="9 10" key="1">
    <citation type="submission" date="2017-10" db="EMBL/GenBank/DDBJ databases">
        <title>Bifidobacterium xylocopum sp. nov. and Bifidobacterium aemilianum sp. nov., from the carpenter bee (Xylocopa violacea) digestive tract.</title>
        <authorList>
            <person name="Alberoni D."/>
            <person name="Baffoni L."/>
            <person name="Di Gioia D."/>
            <person name="Gaggia F."/>
            <person name="Biavati B."/>
        </authorList>
    </citation>
    <scope>NUCLEOTIDE SEQUENCE [LARGE SCALE GENOMIC DNA]</scope>
    <source>
        <strain evidence="9 10">XV2</strain>
    </source>
</reference>
<evidence type="ECO:0000256" key="5">
    <source>
        <dbReference type="ARBA" id="ARBA00058905"/>
    </source>
</evidence>
<keyword evidence="4" id="KW-0119">Carbohydrate metabolism</keyword>
<comment type="similarity">
    <text evidence="1 7">Belongs to the glycosyl hydrolase 3 family.</text>
</comment>
<comment type="function">
    <text evidence="5">Catalyzes the hydrolysis of a non-reducing terminal alpha-L-arabinopyranosidic linkage in ginsenoside Rb2 (alpha-L-arabinopyranosyl-(1-&gt;6)-alpha-D-glucopyranosyl) to release alpha-D-glucopyranosyl (Rd). It is not able to hydrolyze alpha-L-arabinofuranosyl-(1-&gt;6)-alpha-D-glucopyranosyl (Rc).</text>
</comment>
<dbReference type="SMART" id="SM01217">
    <property type="entry name" value="Fn3_like"/>
    <property type="match status" value="1"/>
</dbReference>
<dbReference type="InterPro" id="IPR013783">
    <property type="entry name" value="Ig-like_fold"/>
</dbReference>
<dbReference type="InterPro" id="IPR036881">
    <property type="entry name" value="Glyco_hydro_3_C_sf"/>
</dbReference>
<dbReference type="InterPro" id="IPR050288">
    <property type="entry name" value="Cellulose_deg_GH3"/>
</dbReference>
<dbReference type="InterPro" id="IPR001764">
    <property type="entry name" value="Glyco_hydro_3_N"/>
</dbReference>
<dbReference type="FunFam" id="2.60.40.10:FF:000495">
    <property type="entry name" value="Periplasmic beta-glucosidase"/>
    <property type="match status" value="1"/>
</dbReference>
<evidence type="ECO:0000256" key="2">
    <source>
        <dbReference type="ARBA" id="ARBA00011881"/>
    </source>
</evidence>
<comment type="caution">
    <text evidence="9">The sequence shown here is derived from an EMBL/GenBank/DDBJ whole genome shotgun (WGS) entry which is preliminary data.</text>
</comment>
<name>A0A366KEW0_9BIFI</name>
<keyword evidence="3 7" id="KW-0378">Hydrolase</keyword>
<proteinExistence type="inferred from homology"/>
<evidence type="ECO:0000256" key="3">
    <source>
        <dbReference type="ARBA" id="ARBA00022801"/>
    </source>
</evidence>
<dbReference type="GO" id="GO:0005975">
    <property type="term" value="P:carbohydrate metabolic process"/>
    <property type="evidence" value="ECO:0007669"/>
    <property type="project" value="InterPro"/>
</dbReference>
<dbReference type="Gene3D" id="3.40.50.1700">
    <property type="entry name" value="Glycoside hydrolase family 3 C-terminal domain"/>
    <property type="match status" value="1"/>
</dbReference>
<dbReference type="SUPFAM" id="SSF52279">
    <property type="entry name" value="Beta-D-glucan exohydrolase, C-terminal domain"/>
    <property type="match status" value="1"/>
</dbReference>
<dbReference type="PANTHER" id="PTHR42715:SF10">
    <property type="entry name" value="BETA-GLUCOSIDASE"/>
    <property type="match status" value="1"/>
</dbReference>
<dbReference type="GO" id="GO:0008422">
    <property type="term" value="F:beta-glucosidase activity"/>
    <property type="evidence" value="ECO:0007669"/>
    <property type="project" value="UniProtKB-ARBA"/>
</dbReference>
<dbReference type="RefSeq" id="WP_113853056.1">
    <property type="nucleotide sequence ID" value="NZ_PDCH01000003.1"/>
</dbReference>
<protein>
    <recommendedName>
        <fullName evidence="6">Exo-alpha-(1-&gt;6)-L-arabinopyranosidase</fullName>
    </recommendedName>
</protein>
<evidence type="ECO:0000256" key="7">
    <source>
        <dbReference type="RuleBase" id="RU361161"/>
    </source>
</evidence>
<evidence type="ECO:0000259" key="8">
    <source>
        <dbReference type="SMART" id="SM01217"/>
    </source>
</evidence>
<evidence type="ECO:0000313" key="10">
    <source>
        <dbReference type="Proteomes" id="UP000252345"/>
    </source>
</evidence>
<dbReference type="Pfam" id="PF01915">
    <property type="entry name" value="Glyco_hydro_3_C"/>
    <property type="match status" value="1"/>
</dbReference>
<evidence type="ECO:0000313" key="9">
    <source>
        <dbReference type="EMBL" id="RBP99653.1"/>
    </source>
</evidence>
<feature type="domain" description="Fibronectin type III-like" evidence="8">
    <location>
        <begin position="579"/>
        <end position="649"/>
    </location>
</feature>
<evidence type="ECO:0000256" key="1">
    <source>
        <dbReference type="ARBA" id="ARBA00005336"/>
    </source>
</evidence>
<evidence type="ECO:0000256" key="4">
    <source>
        <dbReference type="ARBA" id="ARBA00023277"/>
    </source>
</evidence>
<dbReference type="PRINTS" id="PR00133">
    <property type="entry name" value="GLHYDRLASE3"/>
</dbReference>
<dbReference type="Gene3D" id="2.60.40.10">
    <property type="entry name" value="Immunoglobulins"/>
    <property type="match status" value="1"/>
</dbReference>
<sequence>MDINDLTLLERASMLSGKSMWDSRDVERAGIHSFVLSDGPHGLRRQMGSGDNLGIGESKPATCFPTAGTVANSWDPGLARAMGQALGEEARSLGVNMVLGPGMNIKRNPLCGRNFEYYSEDPQVAGRMAAGLIEGIQSQKVAATPKHFAMNSQELRRQASNSIVDERTMRELYLTGFEIAVRQARPWALMTSYNMINGEYANENRHLLKDILRDEWDFDGMVVSDWGGSNSAVAAASNGSSLEMPEAGYDSMRQLVAAVKSGKLAERDLNARAEEVAKLARLTYDPAMDRDGMLSEEQKNNHHEVARRIAEGSAVLLRNEGGLLPLAAGSKVALVGDMAKTPRFQGSGSSKVNAAREESLLGLMQDGQGHGLELAAYAQGYDRQGECDQALVDTAVQTVTQSAADVVVACLGLDERSESEGLDRSHMNIPQAQIDLLKALKGTGKPIVLVLVAGSPVATDWIGDCEALLYIGLAGQASASATLELLTGEVNPSGHLAETWPMAYEDCPSSGWYPATERDAVYREGPFVGYRYYLSADVPERFPFGFGLSYAHFTYTDLHVDDAGASLTVTNDSAVDGAAVVQLYVSAPKGGVLRPVRELKGFTKVELKAGQSKHVCIGFDQYTFRHWDTASGSWQRESGEWTIQIGSDARSIELSAPFTVQGTMAPRPADPALGHYLQGRVKDVTKQELTTLFGHEVELQGPISTFGPNDPISSWKGSKSGVARFVSSFLSKREAKQEAKTGSPDLNTLFVLNMPPRAMAKMTNGMINTQMVDAIVRIPNGHFWKGIGGFIAGFFRNASANRRTRKELSNER</sequence>
<dbReference type="Pfam" id="PF14310">
    <property type="entry name" value="Fn3-like"/>
    <property type="match status" value="1"/>
</dbReference>
<dbReference type="InterPro" id="IPR036962">
    <property type="entry name" value="Glyco_hydro_3_N_sf"/>
</dbReference>
<dbReference type="Pfam" id="PF00933">
    <property type="entry name" value="Glyco_hydro_3"/>
    <property type="match status" value="1"/>
</dbReference>
<dbReference type="Proteomes" id="UP000252345">
    <property type="component" value="Unassembled WGS sequence"/>
</dbReference>
<keyword evidence="7" id="KW-0326">Glycosidase</keyword>
<dbReference type="PANTHER" id="PTHR42715">
    <property type="entry name" value="BETA-GLUCOSIDASE"/>
    <property type="match status" value="1"/>
</dbReference>
<accession>A0A366KEW0</accession>
<gene>
    <name evidence="9" type="ORF">CRD59_02680</name>
</gene>
<dbReference type="InterPro" id="IPR017853">
    <property type="entry name" value="GH"/>
</dbReference>
<dbReference type="SUPFAM" id="SSF51445">
    <property type="entry name" value="(Trans)glycosidases"/>
    <property type="match status" value="1"/>
</dbReference>
<organism evidence="9 10">
    <name type="scientific">Bifidobacterium xylocopae</name>
    <dbReference type="NCBI Taxonomy" id="2493119"/>
    <lineage>
        <taxon>Bacteria</taxon>
        <taxon>Bacillati</taxon>
        <taxon>Actinomycetota</taxon>
        <taxon>Actinomycetes</taxon>
        <taxon>Bifidobacteriales</taxon>
        <taxon>Bifidobacteriaceae</taxon>
        <taxon>Bifidobacterium</taxon>
    </lineage>
</organism>
<comment type="subunit">
    <text evidence="2">Homotetramer.</text>
</comment>
<dbReference type="InterPro" id="IPR002772">
    <property type="entry name" value="Glyco_hydro_3_C"/>
</dbReference>
<dbReference type="InterPro" id="IPR019800">
    <property type="entry name" value="Glyco_hydro_3_AS"/>
</dbReference>
<keyword evidence="10" id="KW-1185">Reference proteome</keyword>
<dbReference type="PROSITE" id="PS00775">
    <property type="entry name" value="GLYCOSYL_HYDROL_F3"/>
    <property type="match status" value="1"/>
</dbReference>